<evidence type="ECO:0000256" key="2">
    <source>
        <dbReference type="SAM" id="SignalP"/>
    </source>
</evidence>
<feature type="region of interest" description="Disordered" evidence="1">
    <location>
        <begin position="199"/>
        <end position="493"/>
    </location>
</feature>
<keyword evidence="4" id="KW-1185">Reference proteome</keyword>
<name>A0AAV0SVZ6_HYABA</name>
<organism evidence="3 4">
    <name type="scientific">Hyaloperonospora brassicae</name>
    <name type="common">Brassica downy mildew</name>
    <name type="synonym">Peronospora brassicae</name>
    <dbReference type="NCBI Taxonomy" id="162125"/>
    <lineage>
        <taxon>Eukaryota</taxon>
        <taxon>Sar</taxon>
        <taxon>Stramenopiles</taxon>
        <taxon>Oomycota</taxon>
        <taxon>Peronosporomycetes</taxon>
        <taxon>Peronosporales</taxon>
        <taxon>Peronosporaceae</taxon>
        <taxon>Hyaloperonospora</taxon>
    </lineage>
</organism>
<dbReference type="PRINTS" id="PR01217">
    <property type="entry name" value="PRICHEXTENSN"/>
</dbReference>
<sequence>MTFATTRHALVLGAAAFLLDAVHAHGYCSRPAVKFPNDVDTTQFVATIEATASGLPGSFTGSSADNAAAFWTAFKASKYASLKAFATSLGQVVVPGATIECGLTDPNESPQPVPDEIEWSHSASEGFTPSHEGPCEAWCDDTQVFQDDNCAAHFTSIPATMPYDKAKCSGASRFTFYWLALHSSTWQVYVNCAALAGGSGNSPTQSDAYASESTEQSDQLTPPTNSTGNSPPSTTPTASTNATANATATPDPSYSFGGPNGSSPATPVPETTNESTAPSTPSVAPNGTPPADLSTTPASPAQSYSFGGPNGSPSTSEVVPTNSSPVPETTNGSSADPSTAPVAPNGTPSAGPSTTPAPPGQSYSFEGPNSQPSTSEVVVANTATTSGQPDTPPATPATPTTEVNSPPTLNASLSTNDSVVQDSIPVGVAGSEEEDCGSLDIAGSDGNEAADPTAPATEEDCGSLDVAGSEEEDCGSLDMAGDDPEGVDSIASKTSTGLANVTAPASENTSAISESSLNFDDISRDYTGGKVQVPLQK</sequence>
<evidence type="ECO:0000313" key="3">
    <source>
        <dbReference type="EMBL" id="CAI5708319.1"/>
    </source>
</evidence>
<feature type="compositionally biased region" description="Polar residues" evidence="1">
    <location>
        <begin position="361"/>
        <end position="388"/>
    </location>
</feature>
<accession>A0AAV0SVZ6</accession>
<comment type="caution">
    <text evidence="3">The sequence shown here is derived from an EMBL/GenBank/DDBJ whole genome shotgun (WGS) entry which is preliminary data.</text>
</comment>
<feature type="compositionally biased region" description="Low complexity" evidence="1">
    <location>
        <begin position="221"/>
        <end position="253"/>
    </location>
</feature>
<feature type="compositionally biased region" description="Polar residues" evidence="1">
    <location>
        <begin position="201"/>
        <end position="220"/>
    </location>
</feature>
<keyword evidence="2" id="KW-0732">Signal</keyword>
<dbReference type="EMBL" id="CANTFL010000006">
    <property type="protein sequence ID" value="CAI5708319.1"/>
    <property type="molecule type" value="Genomic_DNA"/>
</dbReference>
<evidence type="ECO:0000256" key="1">
    <source>
        <dbReference type="SAM" id="MobiDB-lite"/>
    </source>
</evidence>
<feature type="compositionally biased region" description="Acidic residues" evidence="1">
    <location>
        <begin position="457"/>
        <end position="486"/>
    </location>
</feature>
<gene>
    <name evidence="3" type="ORF">HBR001_LOCUS61</name>
</gene>
<reference evidence="3" key="1">
    <citation type="submission" date="2022-12" db="EMBL/GenBank/DDBJ databases">
        <authorList>
            <person name="Webb A."/>
        </authorList>
    </citation>
    <scope>NUCLEOTIDE SEQUENCE</scope>
    <source>
        <strain evidence="3">Hp1</strain>
    </source>
</reference>
<feature type="chain" id="PRO_5043393019" evidence="2">
    <location>
        <begin position="25"/>
        <end position="537"/>
    </location>
</feature>
<evidence type="ECO:0000313" key="4">
    <source>
        <dbReference type="Proteomes" id="UP001162031"/>
    </source>
</evidence>
<feature type="compositionally biased region" description="Polar residues" evidence="1">
    <location>
        <begin position="293"/>
        <end position="337"/>
    </location>
</feature>
<proteinExistence type="predicted"/>
<dbReference type="AlphaFoldDB" id="A0AAV0SVZ6"/>
<protein>
    <submittedName>
        <fullName evidence="3">Uncharacterized protein</fullName>
    </submittedName>
</protein>
<feature type="compositionally biased region" description="Polar residues" evidence="1">
    <location>
        <begin position="261"/>
        <end position="285"/>
    </location>
</feature>
<dbReference type="Proteomes" id="UP001162031">
    <property type="component" value="Unassembled WGS sequence"/>
</dbReference>
<feature type="compositionally biased region" description="Polar residues" evidence="1">
    <location>
        <begin position="402"/>
        <end position="421"/>
    </location>
</feature>
<feature type="signal peptide" evidence="2">
    <location>
        <begin position="1"/>
        <end position="24"/>
    </location>
</feature>